<evidence type="ECO:0000313" key="3">
    <source>
        <dbReference type="Proteomes" id="UP001152320"/>
    </source>
</evidence>
<feature type="transmembrane region" description="Helical" evidence="1">
    <location>
        <begin position="12"/>
        <end position="36"/>
    </location>
</feature>
<dbReference type="AlphaFoldDB" id="A0A9Q1H479"/>
<keyword evidence="1" id="KW-0472">Membrane</keyword>
<protein>
    <submittedName>
        <fullName evidence="2">Uncharacterized protein</fullName>
    </submittedName>
</protein>
<keyword evidence="1" id="KW-1133">Transmembrane helix</keyword>
<evidence type="ECO:0000256" key="1">
    <source>
        <dbReference type="SAM" id="Phobius"/>
    </source>
</evidence>
<keyword evidence="1" id="KW-0812">Transmembrane</keyword>
<dbReference type="EMBL" id="JAIZAY010000012">
    <property type="protein sequence ID" value="KAJ8032278.1"/>
    <property type="molecule type" value="Genomic_DNA"/>
</dbReference>
<organism evidence="2 3">
    <name type="scientific">Holothuria leucospilota</name>
    <name type="common">Black long sea cucumber</name>
    <name type="synonym">Mertensiothuria leucospilota</name>
    <dbReference type="NCBI Taxonomy" id="206669"/>
    <lineage>
        <taxon>Eukaryota</taxon>
        <taxon>Metazoa</taxon>
        <taxon>Echinodermata</taxon>
        <taxon>Eleutherozoa</taxon>
        <taxon>Echinozoa</taxon>
        <taxon>Holothuroidea</taxon>
        <taxon>Aspidochirotacea</taxon>
        <taxon>Aspidochirotida</taxon>
        <taxon>Holothuriidae</taxon>
        <taxon>Holothuria</taxon>
    </lineage>
</organism>
<reference evidence="2" key="1">
    <citation type="submission" date="2021-10" db="EMBL/GenBank/DDBJ databases">
        <title>Tropical sea cucumber genome reveals ecological adaptation and Cuvierian tubules defense mechanism.</title>
        <authorList>
            <person name="Chen T."/>
        </authorList>
    </citation>
    <scope>NUCLEOTIDE SEQUENCE</scope>
    <source>
        <strain evidence="2">Nanhai2018</strain>
        <tissue evidence="2">Muscle</tissue>
    </source>
</reference>
<comment type="caution">
    <text evidence="2">The sequence shown here is derived from an EMBL/GenBank/DDBJ whole genome shotgun (WGS) entry which is preliminary data.</text>
</comment>
<proteinExistence type="predicted"/>
<dbReference type="Proteomes" id="UP001152320">
    <property type="component" value="Chromosome 12"/>
</dbReference>
<evidence type="ECO:0000313" key="2">
    <source>
        <dbReference type="EMBL" id="KAJ8032278.1"/>
    </source>
</evidence>
<keyword evidence="3" id="KW-1185">Reference proteome</keyword>
<accession>A0A9Q1H479</accession>
<sequence>MTACTSSDENGFVLILVLTNFGSYALWLMQNFVLLLMKKAFTHTHSNILTLQVC</sequence>
<gene>
    <name evidence="2" type="ORF">HOLleu_25764</name>
</gene>
<name>A0A9Q1H479_HOLLE</name>